<organism evidence="7 8">
    <name type="scientific">Xiphophorus couchianus</name>
    <name type="common">Monterrey platyfish</name>
    <dbReference type="NCBI Taxonomy" id="32473"/>
    <lineage>
        <taxon>Eukaryota</taxon>
        <taxon>Metazoa</taxon>
        <taxon>Chordata</taxon>
        <taxon>Craniata</taxon>
        <taxon>Vertebrata</taxon>
        <taxon>Euteleostomi</taxon>
        <taxon>Actinopterygii</taxon>
        <taxon>Neopterygii</taxon>
        <taxon>Teleostei</taxon>
        <taxon>Neoteleostei</taxon>
        <taxon>Acanthomorphata</taxon>
        <taxon>Ovalentaria</taxon>
        <taxon>Atherinomorphae</taxon>
        <taxon>Cyprinodontiformes</taxon>
        <taxon>Poeciliidae</taxon>
        <taxon>Poeciliinae</taxon>
        <taxon>Xiphophorus</taxon>
    </lineage>
</organism>
<dbReference type="CDD" id="cd06257">
    <property type="entry name" value="DnaJ"/>
    <property type="match status" value="1"/>
</dbReference>
<keyword evidence="8" id="KW-1185">Reference proteome</keyword>
<dbReference type="AlphaFoldDB" id="A0A3B5MMH6"/>
<dbReference type="PRINTS" id="PR00625">
    <property type="entry name" value="JDOMAIN"/>
</dbReference>
<evidence type="ECO:0000313" key="7">
    <source>
        <dbReference type="Ensembl" id="ENSXCOP00000024988.1"/>
    </source>
</evidence>
<dbReference type="PANTHER" id="PTHR44360">
    <property type="entry name" value="DNAJ HOMOLOG SUBFAMILY B MEMBER 9"/>
    <property type="match status" value="1"/>
</dbReference>
<dbReference type="Gene3D" id="1.10.287.110">
    <property type="entry name" value="DnaJ domain"/>
    <property type="match status" value="1"/>
</dbReference>
<dbReference type="GO" id="GO:0005783">
    <property type="term" value="C:endoplasmic reticulum"/>
    <property type="evidence" value="ECO:0007669"/>
    <property type="project" value="TreeGrafter"/>
</dbReference>
<dbReference type="PROSITE" id="PS50076">
    <property type="entry name" value="DNAJ_2"/>
    <property type="match status" value="1"/>
</dbReference>
<dbReference type="SUPFAM" id="SSF46565">
    <property type="entry name" value="Chaperone J-domain"/>
    <property type="match status" value="1"/>
</dbReference>
<dbReference type="Pfam" id="PF00226">
    <property type="entry name" value="DnaJ"/>
    <property type="match status" value="1"/>
</dbReference>
<dbReference type="PANTHER" id="PTHR44360:SF1">
    <property type="entry name" value="DNAJ HOMOLOG SUBFAMILY B MEMBER 9"/>
    <property type="match status" value="1"/>
</dbReference>
<evidence type="ECO:0000259" key="6">
    <source>
        <dbReference type="PROSITE" id="PS50076"/>
    </source>
</evidence>
<evidence type="ECO:0000256" key="5">
    <source>
        <dbReference type="ARBA" id="ARBA00046365"/>
    </source>
</evidence>
<sequence>MGYDTIGVVRTASDTQIKKSFRSLAVRYHPDKNKSFGNKRHSVLYLTIHLRVTSSMICDSN</sequence>
<dbReference type="GeneTree" id="ENSGT00940000176938"/>
<dbReference type="Proteomes" id="UP000261380">
    <property type="component" value="Unplaced"/>
</dbReference>
<keyword evidence="1" id="KW-0143">Chaperone</keyword>
<dbReference type="InterPro" id="IPR001623">
    <property type="entry name" value="DnaJ_domain"/>
</dbReference>
<accession>A0A3B5MMH6</accession>
<protein>
    <recommendedName>
        <fullName evidence="2">DnaJ homolog subfamily B member 9</fullName>
    </recommendedName>
    <alternativeName>
        <fullName evidence="3">Endoplasmic reticulum DNA J domain-containing protein 4</fullName>
    </alternativeName>
</protein>
<dbReference type="GO" id="GO:0051087">
    <property type="term" value="F:protein-folding chaperone binding"/>
    <property type="evidence" value="ECO:0007669"/>
    <property type="project" value="TreeGrafter"/>
</dbReference>
<dbReference type="GO" id="GO:0051787">
    <property type="term" value="F:misfolded protein binding"/>
    <property type="evidence" value="ECO:0007669"/>
    <property type="project" value="TreeGrafter"/>
</dbReference>
<evidence type="ECO:0000256" key="1">
    <source>
        <dbReference type="ARBA" id="ARBA00023186"/>
    </source>
</evidence>
<dbReference type="InterPro" id="IPR051948">
    <property type="entry name" value="Hsp70_co-chaperone_J-domain"/>
</dbReference>
<name>A0A3B5MMH6_9TELE</name>
<dbReference type="GO" id="GO:0036503">
    <property type="term" value="P:ERAD pathway"/>
    <property type="evidence" value="ECO:0007669"/>
    <property type="project" value="TreeGrafter"/>
</dbReference>
<comment type="function">
    <text evidence="4">Co-chaperone for Hsp70 protein HSPA5/BiP that acts as a key repressor of the ERN1/IRE1-mediated unfolded protein response (UPR). J domain-containing co-chaperones stimulate the ATPase activity of Hsp70 proteins and are required for efficient substrate recognition by Hsp70 proteins. In the unstressed endoplasmic reticulum, interacts with the luminal region of ERN1/IRE1 and selectively recruits HSPA5/BiP: HSPA5/BiP disrupts the dimerization of the active ERN1/IRE1 luminal region, thereby inactivating ERN1/IRE1. Also involved in endoplasmic reticulum-associated degradation (ERAD) of misfolded proteins. Required for survival of B-cell progenitors and normal antibody production.</text>
</comment>
<evidence type="ECO:0000256" key="2">
    <source>
        <dbReference type="ARBA" id="ARBA00040158"/>
    </source>
</evidence>
<dbReference type="Ensembl" id="ENSXCOT00000025292.1">
    <property type="protein sequence ID" value="ENSXCOP00000024988.1"/>
    <property type="gene ID" value="ENSXCOG00000018651.1"/>
</dbReference>
<comment type="subunit">
    <text evidence="5">Interacts with HSPA5/BiP; interaction is direct. Interacts with ERN1/IRE1 (via the luminal region). Interacts with DERL1.</text>
</comment>
<proteinExistence type="predicted"/>
<evidence type="ECO:0000256" key="4">
    <source>
        <dbReference type="ARBA" id="ARBA00045428"/>
    </source>
</evidence>
<dbReference type="STRING" id="32473.ENSXCOP00000024988"/>
<reference evidence="7" key="2">
    <citation type="submission" date="2025-09" db="UniProtKB">
        <authorList>
            <consortium name="Ensembl"/>
        </authorList>
    </citation>
    <scope>IDENTIFICATION</scope>
</reference>
<feature type="domain" description="J" evidence="6">
    <location>
        <begin position="1"/>
        <end position="61"/>
    </location>
</feature>
<reference evidence="7" key="1">
    <citation type="submission" date="2025-08" db="UniProtKB">
        <authorList>
            <consortium name="Ensembl"/>
        </authorList>
    </citation>
    <scope>IDENTIFICATION</scope>
</reference>
<dbReference type="InterPro" id="IPR036869">
    <property type="entry name" value="J_dom_sf"/>
</dbReference>
<evidence type="ECO:0000313" key="8">
    <source>
        <dbReference type="Proteomes" id="UP000261380"/>
    </source>
</evidence>
<evidence type="ECO:0000256" key="3">
    <source>
        <dbReference type="ARBA" id="ARBA00041533"/>
    </source>
</evidence>